<organism evidence="8 9">
    <name type="scientific">Ramularia collo-cygni</name>
    <dbReference type="NCBI Taxonomy" id="112498"/>
    <lineage>
        <taxon>Eukaryota</taxon>
        <taxon>Fungi</taxon>
        <taxon>Dikarya</taxon>
        <taxon>Ascomycota</taxon>
        <taxon>Pezizomycotina</taxon>
        <taxon>Dothideomycetes</taxon>
        <taxon>Dothideomycetidae</taxon>
        <taxon>Mycosphaerellales</taxon>
        <taxon>Mycosphaerellaceae</taxon>
        <taxon>Ramularia</taxon>
    </lineage>
</organism>
<dbReference type="PANTHER" id="PTHR43098:SF2">
    <property type="entry name" value="FAD-BINDING MONOOXYGENASE AUSB-RELATED"/>
    <property type="match status" value="1"/>
</dbReference>
<accession>A0A2D3V6N7</accession>
<keyword evidence="4" id="KW-0274">FAD</keyword>
<dbReference type="PRINTS" id="PR00411">
    <property type="entry name" value="PNDRDTASEI"/>
</dbReference>
<feature type="region of interest" description="Disordered" evidence="7">
    <location>
        <begin position="1"/>
        <end position="21"/>
    </location>
</feature>
<name>A0A2D3V6N7_9PEZI</name>
<evidence type="ECO:0000313" key="8">
    <source>
        <dbReference type="EMBL" id="CZT21100.1"/>
    </source>
</evidence>
<evidence type="ECO:0000256" key="6">
    <source>
        <dbReference type="ARBA" id="ARBA00023002"/>
    </source>
</evidence>
<dbReference type="Pfam" id="PF00743">
    <property type="entry name" value="FMO-like"/>
    <property type="match status" value="1"/>
</dbReference>
<comment type="cofactor">
    <cofactor evidence="1">
        <name>FAD</name>
        <dbReference type="ChEBI" id="CHEBI:57692"/>
    </cofactor>
</comment>
<dbReference type="GO" id="GO:0050661">
    <property type="term" value="F:NADP binding"/>
    <property type="evidence" value="ECO:0007669"/>
    <property type="project" value="InterPro"/>
</dbReference>
<dbReference type="InterPro" id="IPR036188">
    <property type="entry name" value="FAD/NAD-bd_sf"/>
</dbReference>
<evidence type="ECO:0000256" key="7">
    <source>
        <dbReference type="SAM" id="MobiDB-lite"/>
    </source>
</evidence>
<sequence length="632" mass="69913">MTITLEERYRQEREKRTNSKHLGQYLDRSQTSPYILTEDPWVQPGTPINRPVPEGGHVKIVIFGAGFGGLCAAVRALQTGAARSLEDILIVDYAGGFGGTWWHNRYPGLMCDCESYIYLPLLEETGYMPTRRFAGGEEIRQYSDLLAKTFGLHGRAMFQTRGRSLTWDDEAKNWACEVAVKPKGGKEYPATFTADFVVLSSGGFTDPKLPDLSGMDKYEGKMLHTGRWNYDITGGSPANPELTELKGKRVAIVGTGATAMQAVPATAKWAKELYVFQRTASSVDIRNNRDTDPEEWKTKIANKKGWQIERAANFQRFVEGPDNRPEVNMVDDGFSHMPSLGAAWGNSSQVSPNDIESYVAAMLELDRPRSERVRQRALDIVKDQETAKSLQAWYPGWCKRPTFHDEYLQAFNEPNVHLVDTDGKGVEALYPEGITQNGKEYPIDVIIWSTGYGSPLTESLAGKALIKVIGKNGHDMEDRFGTAQLMSLHGIAAHHFPNLFFTGLSQAGVGANQTSRLDEQSVHIAHIIKEAEKMKKATSGEQHTTVVVEATEEACEAWGDKVAGIAHMAAPMQGCLPSYFNGEGMTAKFNEAQQKGAARSALWGHGFTDYARILAEWREKGELEGFAVTAAV</sequence>
<feature type="compositionally biased region" description="Basic and acidic residues" evidence="7">
    <location>
        <begin position="1"/>
        <end position="17"/>
    </location>
</feature>
<proteinExistence type="inferred from homology"/>
<protein>
    <submittedName>
        <fullName evidence="8">Related to monooxigenase</fullName>
    </submittedName>
</protein>
<evidence type="ECO:0000256" key="2">
    <source>
        <dbReference type="ARBA" id="ARBA00010139"/>
    </source>
</evidence>
<dbReference type="RefSeq" id="XP_023627989.1">
    <property type="nucleotide sequence ID" value="XM_023772221.1"/>
</dbReference>
<dbReference type="InterPro" id="IPR020946">
    <property type="entry name" value="Flavin_mOase-like"/>
</dbReference>
<dbReference type="PRINTS" id="PR00368">
    <property type="entry name" value="FADPNR"/>
</dbReference>
<keyword evidence="9" id="KW-1185">Reference proteome</keyword>
<evidence type="ECO:0000256" key="5">
    <source>
        <dbReference type="ARBA" id="ARBA00022857"/>
    </source>
</evidence>
<keyword evidence="6" id="KW-0560">Oxidoreductase</keyword>
<evidence type="ECO:0000256" key="3">
    <source>
        <dbReference type="ARBA" id="ARBA00022630"/>
    </source>
</evidence>
<dbReference type="GO" id="GO:0050660">
    <property type="term" value="F:flavin adenine dinucleotide binding"/>
    <property type="evidence" value="ECO:0007669"/>
    <property type="project" value="InterPro"/>
</dbReference>
<evidence type="ECO:0000256" key="1">
    <source>
        <dbReference type="ARBA" id="ARBA00001974"/>
    </source>
</evidence>
<evidence type="ECO:0000313" key="9">
    <source>
        <dbReference type="Proteomes" id="UP000225277"/>
    </source>
</evidence>
<gene>
    <name evidence="8" type="ORF">RCC_06961</name>
</gene>
<dbReference type="Proteomes" id="UP000225277">
    <property type="component" value="Unassembled WGS sequence"/>
</dbReference>
<dbReference type="EMBL" id="FJUY01000010">
    <property type="protein sequence ID" value="CZT21100.1"/>
    <property type="molecule type" value="Genomic_DNA"/>
</dbReference>
<keyword evidence="3" id="KW-0285">Flavoprotein</keyword>
<dbReference type="Gene3D" id="3.50.50.60">
    <property type="entry name" value="FAD/NAD(P)-binding domain"/>
    <property type="match status" value="2"/>
</dbReference>
<dbReference type="GO" id="GO:0004499">
    <property type="term" value="F:N,N-dimethylaniline monooxygenase activity"/>
    <property type="evidence" value="ECO:0007669"/>
    <property type="project" value="InterPro"/>
</dbReference>
<dbReference type="SUPFAM" id="SSF51905">
    <property type="entry name" value="FAD/NAD(P)-binding domain"/>
    <property type="match status" value="2"/>
</dbReference>
<dbReference type="AlphaFoldDB" id="A0A2D3V6N7"/>
<comment type="similarity">
    <text evidence="2">Belongs to the FAD-binding monooxygenase family.</text>
</comment>
<keyword evidence="5" id="KW-0521">NADP</keyword>
<dbReference type="InterPro" id="IPR050775">
    <property type="entry name" value="FAD-binding_Monooxygenases"/>
</dbReference>
<dbReference type="GeneID" id="35602085"/>
<evidence type="ECO:0000256" key="4">
    <source>
        <dbReference type="ARBA" id="ARBA00022827"/>
    </source>
</evidence>
<reference evidence="8 9" key="1">
    <citation type="submission" date="2016-03" db="EMBL/GenBank/DDBJ databases">
        <authorList>
            <person name="Ploux O."/>
        </authorList>
    </citation>
    <scope>NUCLEOTIDE SEQUENCE [LARGE SCALE GENOMIC DNA]</scope>
    <source>
        <strain evidence="8 9">URUG2</strain>
    </source>
</reference>
<dbReference type="PANTHER" id="PTHR43098">
    <property type="entry name" value="L-ORNITHINE N(5)-MONOOXYGENASE-RELATED"/>
    <property type="match status" value="1"/>
</dbReference>
<dbReference type="OrthoDB" id="66881at2759"/>